<reference evidence="1" key="2">
    <citation type="journal article" date="2022" name="New Phytol.">
        <title>Evolutionary transition to the ectomycorrhizal habit in the genomes of a hyperdiverse lineage of mushroom-forming fungi.</title>
        <authorList>
            <person name="Looney B."/>
            <person name="Miyauchi S."/>
            <person name="Morin E."/>
            <person name="Drula E."/>
            <person name="Courty P.E."/>
            <person name="Kohler A."/>
            <person name="Kuo A."/>
            <person name="LaButti K."/>
            <person name="Pangilinan J."/>
            <person name="Lipzen A."/>
            <person name="Riley R."/>
            <person name="Andreopoulos W."/>
            <person name="He G."/>
            <person name="Johnson J."/>
            <person name="Nolan M."/>
            <person name="Tritt A."/>
            <person name="Barry K.W."/>
            <person name="Grigoriev I.V."/>
            <person name="Nagy L.G."/>
            <person name="Hibbett D."/>
            <person name="Henrissat B."/>
            <person name="Matheny P.B."/>
            <person name="Labbe J."/>
            <person name="Martin F.M."/>
        </authorList>
    </citation>
    <scope>NUCLEOTIDE SEQUENCE</scope>
    <source>
        <strain evidence="1">FP105234-sp</strain>
    </source>
</reference>
<accession>A0ACB8R1S4</accession>
<dbReference type="EMBL" id="MU276685">
    <property type="protein sequence ID" value="KAI0037862.1"/>
    <property type="molecule type" value="Genomic_DNA"/>
</dbReference>
<gene>
    <name evidence="1" type="ORF">FA95DRAFT_1354206</name>
</gene>
<name>A0ACB8R1S4_9AGAM</name>
<protein>
    <submittedName>
        <fullName evidence="1">Uncharacterized protein</fullName>
    </submittedName>
</protein>
<dbReference type="Proteomes" id="UP000814033">
    <property type="component" value="Unassembled WGS sequence"/>
</dbReference>
<proteinExistence type="predicted"/>
<organism evidence="1 2">
    <name type="scientific">Auriscalpium vulgare</name>
    <dbReference type="NCBI Taxonomy" id="40419"/>
    <lineage>
        <taxon>Eukaryota</taxon>
        <taxon>Fungi</taxon>
        <taxon>Dikarya</taxon>
        <taxon>Basidiomycota</taxon>
        <taxon>Agaricomycotina</taxon>
        <taxon>Agaricomycetes</taxon>
        <taxon>Russulales</taxon>
        <taxon>Auriscalpiaceae</taxon>
        <taxon>Auriscalpium</taxon>
    </lineage>
</organism>
<keyword evidence="2" id="KW-1185">Reference proteome</keyword>
<evidence type="ECO:0000313" key="2">
    <source>
        <dbReference type="Proteomes" id="UP000814033"/>
    </source>
</evidence>
<reference evidence="1" key="1">
    <citation type="submission" date="2021-02" db="EMBL/GenBank/DDBJ databases">
        <authorList>
            <consortium name="DOE Joint Genome Institute"/>
            <person name="Ahrendt S."/>
            <person name="Looney B.P."/>
            <person name="Miyauchi S."/>
            <person name="Morin E."/>
            <person name="Drula E."/>
            <person name="Courty P.E."/>
            <person name="Chicoki N."/>
            <person name="Fauchery L."/>
            <person name="Kohler A."/>
            <person name="Kuo A."/>
            <person name="Labutti K."/>
            <person name="Pangilinan J."/>
            <person name="Lipzen A."/>
            <person name="Riley R."/>
            <person name="Andreopoulos W."/>
            <person name="He G."/>
            <person name="Johnson J."/>
            <person name="Barry K.W."/>
            <person name="Grigoriev I.V."/>
            <person name="Nagy L."/>
            <person name="Hibbett D."/>
            <person name="Henrissat B."/>
            <person name="Matheny P.B."/>
            <person name="Labbe J."/>
            <person name="Martin F."/>
        </authorList>
    </citation>
    <scope>NUCLEOTIDE SEQUENCE</scope>
    <source>
        <strain evidence="1">FP105234-sp</strain>
    </source>
</reference>
<evidence type="ECO:0000313" key="1">
    <source>
        <dbReference type="EMBL" id="KAI0037862.1"/>
    </source>
</evidence>
<sequence length="165" mass="18230">MRKESKQGAPLRLAASLARPPCSGWQKGEVATLQNFVGTPPTSWLHVAYCHAVTAHRYPGHLPDPPHLSLPPPPSPHTLPVVPPRALFPSQSDVTLTSSGLDQTRSGTRAAPKHARDDCDNSDSVRDGDPSIAIFRLRCSELVRLDDAFQRDVRHGRLYGRWRFT</sequence>
<comment type="caution">
    <text evidence="1">The sequence shown here is derived from an EMBL/GenBank/DDBJ whole genome shotgun (WGS) entry which is preliminary data.</text>
</comment>